<dbReference type="GO" id="GO:0016787">
    <property type="term" value="F:hydrolase activity"/>
    <property type="evidence" value="ECO:0007669"/>
    <property type="project" value="UniProtKB-KW"/>
</dbReference>
<feature type="domain" description="DUF2726" evidence="6">
    <location>
        <begin position="793"/>
        <end position="916"/>
    </location>
</feature>
<evidence type="ECO:0000256" key="4">
    <source>
        <dbReference type="ARBA" id="ARBA00022806"/>
    </source>
</evidence>
<dbReference type="Proteomes" id="UP000198915">
    <property type="component" value="Unassembled WGS sequence"/>
</dbReference>
<name>A0A1I3YDM5_9BACL</name>
<evidence type="ECO:0000313" key="10">
    <source>
        <dbReference type="Proteomes" id="UP000198915"/>
    </source>
</evidence>
<evidence type="ECO:0000313" key="9">
    <source>
        <dbReference type="EMBL" id="SFK29843.1"/>
    </source>
</evidence>
<evidence type="ECO:0000256" key="3">
    <source>
        <dbReference type="ARBA" id="ARBA00022801"/>
    </source>
</evidence>
<dbReference type="CDD" id="cd17934">
    <property type="entry name" value="DEXXQc_Upf1-like"/>
    <property type="match status" value="1"/>
</dbReference>
<dbReference type="Gene3D" id="3.40.960.10">
    <property type="entry name" value="VSR Endonuclease"/>
    <property type="match status" value="1"/>
</dbReference>
<proteinExistence type="inferred from homology"/>
<dbReference type="SUPFAM" id="SSF52540">
    <property type="entry name" value="P-loop containing nucleoside triphosphate hydrolases"/>
    <property type="match status" value="1"/>
</dbReference>
<evidence type="ECO:0000256" key="2">
    <source>
        <dbReference type="ARBA" id="ARBA00022741"/>
    </source>
</evidence>
<evidence type="ECO:0000256" key="1">
    <source>
        <dbReference type="ARBA" id="ARBA00007913"/>
    </source>
</evidence>
<evidence type="ECO:0000259" key="7">
    <source>
        <dbReference type="Pfam" id="PF13086"/>
    </source>
</evidence>
<feature type="domain" description="DNA2/NAM7 helicase-like C-terminal" evidence="8">
    <location>
        <begin position="569"/>
        <end position="736"/>
    </location>
</feature>
<comment type="similarity">
    <text evidence="1">Belongs to the DNA2/NAM7 helicase family.</text>
</comment>
<evidence type="ECO:0000256" key="5">
    <source>
        <dbReference type="ARBA" id="ARBA00022840"/>
    </source>
</evidence>
<dbReference type="Gene3D" id="3.40.50.300">
    <property type="entry name" value="P-loop containing nucleotide triphosphate hydrolases"/>
    <property type="match status" value="3"/>
</dbReference>
<dbReference type="GO" id="GO:0005524">
    <property type="term" value="F:ATP binding"/>
    <property type="evidence" value="ECO:0007669"/>
    <property type="project" value="UniProtKB-KW"/>
</dbReference>
<feature type="domain" description="DNA2/NAM7 helicase helicase" evidence="7">
    <location>
        <begin position="191"/>
        <end position="543"/>
    </location>
</feature>
<keyword evidence="10" id="KW-1185">Reference proteome</keyword>
<reference evidence="10" key="1">
    <citation type="submission" date="2016-10" db="EMBL/GenBank/DDBJ databases">
        <authorList>
            <person name="Varghese N."/>
            <person name="Submissions S."/>
        </authorList>
    </citation>
    <scope>NUCLEOTIDE SEQUENCE [LARGE SCALE GENOMIC DNA]</scope>
    <source>
        <strain evidence="10">OK042</strain>
    </source>
</reference>
<evidence type="ECO:0000259" key="8">
    <source>
        <dbReference type="Pfam" id="PF13087"/>
    </source>
</evidence>
<evidence type="ECO:0008006" key="11">
    <source>
        <dbReference type="Google" id="ProtNLM"/>
    </source>
</evidence>
<organism evidence="9 10">
    <name type="scientific">Brevibacillus centrosporus</name>
    <dbReference type="NCBI Taxonomy" id="54910"/>
    <lineage>
        <taxon>Bacteria</taxon>
        <taxon>Bacillati</taxon>
        <taxon>Bacillota</taxon>
        <taxon>Bacilli</taxon>
        <taxon>Bacillales</taxon>
        <taxon>Paenibacillaceae</taxon>
        <taxon>Brevibacillus</taxon>
    </lineage>
</organism>
<dbReference type="GO" id="GO:0043139">
    <property type="term" value="F:5'-3' DNA helicase activity"/>
    <property type="evidence" value="ECO:0007669"/>
    <property type="project" value="TreeGrafter"/>
</dbReference>
<dbReference type="PANTHER" id="PTHR43788:SF8">
    <property type="entry name" value="DNA-BINDING PROTEIN SMUBP-2"/>
    <property type="match status" value="1"/>
</dbReference>
<keyword evidence="4" id="KW-0347">Helicase</keyword>
<dbReference type="AlphaFoldDB" id="A0A1I3YDM5"/>
<gene>
    <name evidence="9" type="ORF">SAMN05518846_11176</name>
</gene>
<accession>A0A1I3YDM5</accession>
<dbReference type="InterPro" id="IPR027417">
    <property type="entry name" value="P-loop_NTPase"/>
</dbReference>
<dbReference type="InterPro" id="IPR024402">
    <property type="entry name" value="DUF2726"/>
</dbReference>
<protein>
    <recommendedName>
        <fullName evidence="11">Superfamily I DNA and/or RNA helicase</fullName>
    </recommendedName>
</protein>
<keyword evidence="5" id="KW-0067">ATP-binding</keyword>
<dbReference type="Pfam" id="PF13086">
    <property type="entry name" value="AAA_11"/>
    <property type="match status" value="1"/>
</dbReference>
<keyword evidence="3" id="KW-0378">Hydrolase</keyword>
<dbReference type="Pfam" id="PF13087">
    <property type="entry name" value="AAA_12"/>
    <property type="match status" value="1"/>
</dbReference>
<dbReference type="PANTHER" id="PTHR43788">
    <property type="entry name" value="DNA2/NAM7 HELICASE FAMILY MEMBER"/>
    <property type="match status" value="1"/>
</dbReference>
<dbReference type="EMBL" id="FORT01000011">
    <property type="protein sequence ID" value="SFK29843.1"/>
    <property type="molecule type" value="Genomic_DNA"/>
</dbReference>
<evidence type="ECO:0000259" key="6">
    <source>
        <dbReference type="Pfam" id="PF10881"/>
    </source>
</evidence>
<dbReference type="STRING" id="1884381.SAMN05518846_11176"/>
<dbReference type="InterPro" id="IPR041679">
    <property type="entry name" value="DNA2/NAM7-like_C"/>
</dbReference>
<dbReference type="InterPro" id="IPR041677">
    <property type="entry name" value="DNA2/NAM7_AAA_11"/>
</dbReference>
<dbReference type="Pfam" id="PF10881">
    <property type="entry name" value="DUF2726"/>
    <property type="match status" value="1"/>
</dbReference>
<keyword evidence="2" id="KW-0547">Nucleotide-binding</keyword>
<dbReference type="CDD" id="cd18808">
    <property type="entry name" value="SF1_C_Upf1"/>
    <property type="match status" value="1"/>
</dbReference>
<sequence length="923" mass="107683">MIILLAFYEVNLLELDHYLILVKGEDKTEQIQEYQYKNGKFEITFQGGKTYTYLESNVLIYTNPSELDLDKYAIFSQNQMLTSIEKTYCFEKHIRVIYKWGKKEVIPTNNVQIVRSCLSDTKSRNTFEYLKQIASVVSLKSDDGNNILATQYNQIDFIRDDSILAAFLDPSKVVASPESNVDELPLFPFGFNHSQKEAVHHALCQKVSMIEGPPGTGKTQTILNIIANIVRHGRTVAVVSGNNSATLNILEKLKTYELDFLVASLGSSSNKTAFIQNQPLLPDMTSWQITHDEQQRMAEQLSQLGKELDLLLLKKNKLSQLRTEKMELETEIHYFEDYFKETYDSKYRIKRRNTLRSHTFLRLWNEYQLARERNLFLQLWMECKHFFHYGLFNLNVYRLPWEHRIALFQQHYYMHKRRELHSEISELEQALVAFNFDVEIQKYAELSMKLFKSLLVEKYNNKDERHVYSLEDLKKNTRSFLEDYPVILSTTYSLRSSLSPTTTYDYLIIDEASQVDVVTGALAFSCASRAIIVGDRMQLPNVVSQETANATNVIFHSFEIPESYQFATNSLLSSVVKVFTHAPRTLLREHYRCHPKIIAFCNQKFYENQLIVQTESNPKDKPLTLYKTVKGNHSRGKVNQREIDVIFDELIPKEKLDIAADSIGIITPYNKQIEALQSRIQGTAIEVATVHKYQGREKDRIILSTVDNQITEFTDSPNLLNVAVSRAVKQLFVVTSGNKDTRNTNINDLVNYIEYNNFEIINSQLYSVFDYLYKEYTEQRKELLKRMKKKISVYDSENIMYELLIKITADPEYRKLKVVSHIPLKMMIRDFSKLNEEEVRYTSNLMTHVDFLIYDRISHAPVLVIEVDGVTFHREGSRQKERDNRKDTILQKYSIPYIRLRTDGSNEEVKIRSALESWNSHLH</sequence>
<dbReference type="InterPro" id="IPR047187">
    <property type="entry name" value="SF1_C_Upf1"/>
</dbReference>
<dbReference type="InterPro" id="IPR050534">
    <property type="entry name" value="Coronavir_polyprotein_1ab"/>
</dbReference>